<evidence type="ECO:0000313" key="1">
    <source>
        <dbReference type="EMBL" id="MCK9795891.1"/>
    </source>
</evidence>
<accession>A0ABT0J8T0</accession>
<evidence type="ECO:0008006" key="3">
    <source>
        <dbReference type="Google" id="ProtNLM"/>
    </source>
</evidence>
<dbReference type="EMBL" id="JALQCY010000007">
    <property type="protein sequence ID" value="MCK9795891.1"/>
    <property type="molecule type" value="Genomic_DNA"/>
</dbReference>
<dbReference type="SUPFAM" id="SSF51726">
    <property type="entry name" value="UROD/MetE-like"/>
    <property type="match status" value="1"/>
</dbReference>
<evidence type="ECO:0000313" key="2">
    <source>
        <dbReference type="Proteomes" id="UP001651050"/>
    </source>
</evidence>
<comment type="caution">
    <text evidence="1">The sequence shown here is derived from an EMBL/GenBank/DDBJ whole genome shotgun (WGS) entry which is preliminary data.</text>
</comment>
<sequence>MPDTLTSNLTLRGAHLVGSVNLSTARDTLRTVATRLGAHARRIPDGEVGERFHWILFQGSRFEAVDGLARVGDEPVVVAGFDVRPHVLDGSVPAAELRFGPLGYAEAARESYADFVALRAGGVIAPGTRFQVCLPSPLAAVTTFVAPADRAAVHPVYEAALVRELDEILAAVPAEDLAVQVDLATEFAFVEGANLGGGAARAWFDRGADGAAGGEDVLEGCVRRAARFAAHVPAGVELGFHLCYGDVAEKHFVEPADTAHVVAMANALVAALPRPVTWVHLPVPIDRDDAAYVAPLAGLAIGEDTELYLGLLHHEDGVEGAWRRLAAAEQVLGGRAVGVATECGFGRGPSERTADLLDLHVAVLERAA</sequence>
<dbReference type="Gene3D" id="3.20.20.210">
    <property type="match status" value="1"/>
</dbReference>
<name>A0ABT0J8T0_9MICO</name>
<gene>
    <name evidence="1" type="ORF">M1843_19270</name>
</gene>
<proteinExistence type="predicted"/>
<organism evidence="1 2">
    <name type="scientific">Isoptericola peretonis</name>
    <dbReference type="NCBI Taxonomy" id="2918523"/>
    <lineage>
        <taxon>Bacteria</taxon>
        <taxon>Bacillati</taxon>
        <taxon>Actinomycetota</taxon>
        <taxon>Actinomycetes</taxon>
        <taxon>Micrococcales</taxon>
        <taxon>Promicromonosporaceae</taxon>
        <taxon>Isoptericola</taxon>
    </lineage>
</organism>
<protein>
    <recommendedName>
        <fullName evidence="3">Methionine synthase vitamin-B12 independent</fullName>
    </recommendedName>
</protein>
<dbReference type="RefSeq" id="WP_416345741.1">
    <property type="nucleotide sequence ID" value="NZ_JALQCY010000007.1"/>
</dbReference>
<dbReference type="InterPro" id="IPR038071">
    <property type="entry name" value="UROD/MetE-like_sf"/>
</dbReference>
<reference evidence="1 2" key="1">
    <citation type="submission" date="2022-02" db="EMBL/GenBank/DDBJ databases">
        <title>The car tank lid bacteriome: a reservoir of bacteria with potential in bioremediation of fuel.</title>
        <authorList>
            <person name="Vidal-Verdu A."/>
            <person name="Gomez-Martinez D."/>
            <person name="Latorre-Perez A."/>
            <person name="Pereto J."/>
            <person name="Porcar M."/>
        </authorList>
    </citation>
    <scope>NUCLEOTIDE SEQUENCE [LARGE SCALE GENOMIC DNA]</scope>
    <source>
        <strain evidence="1 2">4D.3</strain>
    </source>
</reference>
<dbReference type="Proteomes" id="UP001651050">
    <property type="component" value="Unassembled WGS sequence"/>
</dbReference>
<keyword evidence="2" id="KW-1185">Reference proteome</keyword>